<protein>
    <submittedName>
        <fullName evidence="2">GPW/gp25 family protein</fullName>
    </submittedName>
</protein>
<dbReference type="Pfam" id="PF04965">
    <property type="entry name" value="GPW_gp25"/>
    <property type="match status" value="1"/>
</dbReference>
<evidence type="ECO:0000313" key="3">
    <source>
        <dbReference type="Proteomes" id="UP001526426"/>
    </source>
</evidence>
<keyword evidence="3" id="KW-1185">Reference proteome</keyword>
<evidence type="ECO:0000259" key="1">
    <source>
        <dbReference type="Pfam" id="PF04965"/>
    </source>
</evidence>
<dbReference type="Proteomes" id="UP001526426">
    <property type="component" value="Unassembled WGS sequence"/>
</dbReference>
<accession>A0ABT3L8L9</accession>
<dbReference type="InterPro" id="IPR007048">
    <property type="entry name" value="IraD/Gp25-like"/>
</dbReference>
<organism evidence="2 3">
    <name type="scientific">Spirulina subsalsa FACHB-351</name>
    <dbReference type="NCBI Taxonomy" id="234711"/>
    <lineage>
        <taxon>Bacteria</taxon>
        <taxon>Bacillati</taxon>
        <taxon>Cyanobacteriota</taxon>
        <taxon>Cyanophyceae</taxon>
        <taxon>Spirulinales</taxon>
        <taxon>Spirulinaceae</taxon>
        <taxon>Spirulina</taxon>
    </lineage>
</organism>
<dbReference type="Gene3D" id="3.10.450.40">
    <property type="match status" value="1"/>
</dbReference>
<evidence type="ECO:0000313" key="2">
    <source>
        <dbReference type="EMBL" id="MCW6037848.1"/>
    </source>
</evidence>
<gene>
    <name evidence="2" type="ORF">K4A83_16435</name>
</gene>
<proteinExistence type="predicted"/>
<feature type="domain" description="IraD/Gp25-like" evidence="1">
    <location>
        <begin position="35"/>
        <end position="122"/>
    </location>
</feature>
<dbReference type="EMBL" id="JAIHOM010000093">
    <property type="protein sequence ID" value="MCW6037848.1"/>
    <property type="molecule type" value="Genomic_DNA"/>
</dbReference>
<sequence length="150" mass="17052">MPLLPGSQPPTDYLGQGFAFPWRVNPQGAIQLSAAQQNVEESMRIILETSIGERVYRPDFGSRLSELTFAPLNLDTLISIRRFVEEALSIWEARIILDEVKTIPDAERGRVLIEINYRLRANYVPGTLIYPFYLMPPEEAIAEGELNPDY</sequence>
<name>A0ABT3L8L9_9CYAN</name>
<reference evidence="2 3" key="1">
    <citation type="submission" date="2021-08" db="EMBL/GenBank/DDBJ databases">
        <title>Draft genome sequence of Spirulina subsalsa with high tolerance to salinity and hype-accumulation of phycocyanin.</title>
        <authorList>
            <person name="Pei H."/>
            <person name="Jiang L."/>
        </authorList>
    </citation>
    <scope>NUCLEOTIDE SEQUENCE [LARGE SCALE GENOMIC DNA]</scope>
    <source>
        <strain evidence="2 3">FACHB-351</strain>
    </source>
</reference>
<dbReference type="RefSeq" id="WP_265265721.1">
    <property type="nucleotide sequence ID" value="NZ_JAIHOM010000093.1"/>
</dbReference>
<dbReference type="SUPFAM" id="SSF160719">
    <property type="entry name" value="gpW/gp25-like"/>
    <property type="match status" value="1"/>
</dbReference>
<comment type="caution">
    <text evidence="2">The sequence shown here is derived from an EMBL/GenBank/DDBJ whole genome shotgun (WGS) entry which is preliminary data.</text>
</comment>